<sequence>MGTSNSGSQSTQVLIIGSGPTGLLLAQGLKKSGIKAIVFERYDEDKIASYSRDWNFGLHWGHDSLVAMLPSELADKLKDTQTDPTLEPHDDDTLPFKHGETGDIILRIPTGKFIRYTRSKLLNLLKQGIDLRCGKELTNIRYGDARSVIAEFGDGTAATGQLLVGADGTRSAVRKLLLGPKAEPRRLPYTAVWTQKTGFSREQAIQLRQWNPQHMAGVHPAGMFMFHGMQDVPDLEDPTQWKYFFYISWPSSIEWQDSAKDFTSEQWLAEGRKRASMCCDPWPIDFGSLADDHPMWHIFMSDWDPSAEGCKWDTHDGRVTLAGDAAHSITFQRGQGLNHSLQDVVNLWKEIIACLGPNAYCTQADAIARYEEEMVARTGAETKMCTMNTHMLHDWSKVQQSPVFKRGVARA</sequence>
<evidence type="ECO:0000256" key="4">
    <source>
        <dbReference type="ARBA" id="ARBA00023002"/>
    </source>
</evidence>
<evidence type="ECO:0000256" key="2">
    <source>
        <dbReference type="ARBA" id="ARBA00022630"/>
    </source>
</evidence>
<dbReference type="SUPFAM" id="SSF51905">
    <property type="entry name" value="FAD/NAD(P)-binding domain"/>
    <property type="match status" value="1"/>
</dbReference>
<keyword evidence="8" id="KW-1185">Reference proteome</keyword>
<evidence type="ECO:0000256" key="5">
    <source>
        <dbReference type="ARBA" id="ARBA00023033"/>
    </source>
</evidence>
<feature type="domain" description="FAD-binding" evidence="6">
    <location>
        <begin position="314"/>
        <end position="359"/>
    </location>
</feature>
<gene>
    <name evidence="7" type="ORF">NA57DRAFT_66382</name>
</gene>
<dbReference type="EMBL" id="ML978127">
    <property type="protein sequence ID" value="KAF2097816.1"/>
    <property type="molecule type" value="Genomic_DNA"/>
</dbReference>
<evidence type="ECO:0000313" key="8">
    <source>
        <dbReference type="Proteomes" id="UP000799772"/>
    </source>
</evidence>
<dbReference type="PRINTS" id="PR00420">
    <property type="entry name" value="RNGMNOXGNASE"/>
</dbReference>
<dbReference type="InterPro" id="IPR036188">
    <property type="entry name" value="FAD/NAD-bd_sf"/>
</dbReference>
<reference evidence="7" key="1">
    <citation type="journal article" date="2020" name="Stud. Mycol.">
        <title>101 Dothideomycetes genomes: a test case for predicting lifestyles and emergence of pathogens.</title>
        <authorList>
            <person name="Haridas S."/>
            <person name="Albert R."/>
            <person name="Binder M."/>
            <person name="Bloem J."/>
            <person name="Labutti K."/>
            <person name="Salamov A."/>
            <person name="Andreopoulos B."/>
            <person name="Baker S."/>
            <person name="Barry K."/>
            <person name="Bills G."/>
            <person name="Bluhm B."/>
            <person name="Cannon C."/>
            <person name="Castanera R."/>
            <person name="Culley D."/>
            <person name="Daum C."/>
            <person name="Ezra D."/>
            <person name="Gonzalez J."/>
            <person name="Henrissat B."/>
            <person name="Kuo A."/>
            <person name="Liang C."/>
            <person name="Lipzen A."/>
            <person name="Lutzoni F."/>
            <person name="Magnuson J."/>
            <person name="Mondo S."/>
            <person name="Nolan M."/>
            <person name="Ohm R."/>
            <person name="Pangilinan J."/>
            <person name="Park H.-J."/>
            <person name="Ramirez L."/>
            <person name="Alfaro M."/>
            <person name="Sun H."/>
            <person name="Tritt A."/>
            <person name="Yoshinaga Y."/>
            <person name="Zwiers L.-H."/>
            <person name="Turgeon B."/>
            <person name="Goodwin S."/>
            <person name="Spatafora J."/>
            <person name="Crous P."/>
            <person name="Grigoriev I."/>
        </authorList>
    </citation>
    <scope>NUCLEOTIDE SEQUENCE</scope>
    <source>
        <strain evidence="7">CBS 133067</strain>
    </source>
</reference>
<keyword evidence="3" id="KW-0274">FAD</keyword>
<proteinExistence type="predicted"/>
<evidence type="ECO:0000259" key="6">
    <source>
        <dbReference type="Pfam" id="PF01494"/>
    </source>
</evidence>
<evidence type="ECO:0000256" key="1">
    <source>
        <dbReference type="ARBA" id="ARBA00001974"/>
    </source>
</evidence>
<dbReference type="Gene3D" id="3.50.50.60">
    <property type="entry name" value="FAD/NAD(P)-binding domain"/>
    <property type="match status" value="1"/>
</dbReference>
<dbReference type="GO" id="GO:0004497">
    <property type="term" value="F:monooxygenase activity"/>
    <property type="evidence" value="ECO:0007669"/>
    <property type="project" value="UniProtKB-KW"/>
</dbReference>
<accession>A0A9P4IGL1</accession>
<protein>
    <submittedName>
        <fullName evidence="7">FAD/NAD(P)-binding domain-containing protein</fullName>
    </submittedName>
</protein>
<dbReference type="PANTHER" id="PTHR47178:SF3">
    <property type="entry name" value="FAD-BINDING DOMAIN-CONTAINING PROTEIN"/>
    <property type="match status" value="1"/>
</dbReference>
<dbReference type="InterPro" id="IPR002938">
    <property type="entry name" value="FAD-bd"/>
</dbReference>
<comment type="cofactor">
    <cofactor evidence="1">
        <name>FAD</name>
        <dbReference type="ChEBI" id="CHEBI:57692"/>
    </cofactor>
</comment>
<evidence type="ECO:0000256" key="3">
    <source>
        <dbReference type="ARBA" id="ARBA00022827"/>
    </source>
</evidence>
<feature type="domain" description="FAD-binding" evidence="6">
    <location>
        <begin position="11"/>
        <end position="48"/>
    </location>
</feature>
<dbReference type="AlphaFoldDB" id="A0A9P4IGL1"/>
<dbReference type="Proteomes" id="UP000799772">
    <property type="component" value="Unassembled WGS sequence"/>
</dbReference>
<evidence type="ECO:0000313" key="7">
    <source>
        <dbReference type="EMBL" id="KAF2097816.1"/>
    </source>
</evidence>
<dbReference type="GO" id="GO:0071949">
    <property type="term" value="F:FAD binding"/>
    <property type="evidence" value="ECO:0007669"/>
    <property type="project" value="InterPro"/>
</dbReference>
<dbReference type="OrthoDB" id="47494at2759"/>
<organism evidence="7 8">
    <name type="scientific">Rhizodiscina lignyota</name>
    <dbReference type="NCBI Taxonomy" id="1504668"/>
    <lineage>
        <taxon>Eukaryota</taxon>
        <taxon>Fungi</taxon>
        <taxon>Dikarya</taxon>
        <taxon>Ascomycota</taxon>
        <taxon>Pezizomycotina</taxon>
        <taxon>Dothideomycetes</taxon>
        <taxon>Pleosporomycetidae</taxon>
        <taxon>Aulographales</taxon>
        <taxon>Rhizodiscinaceae</taxon>
        <taxon>Rhizodiscina</taxon>
    </lineage>
</organism>
<keyword evidence="4" id="KW-0560">Oxidoreductase</keyword>
<comment type="caution">
    <text evidence="7">The sequence shown here is derived from an EMBL/GenBank/DDBJ whole genome shotgun (WGS) entry which is preliminary data.</text>
</comment>
<dbReference type="PANTHER" id="PTHR47178">
    <property type="entry name" value="MONOOXYGENASE, FAD-BINDING"/>
    <property type="match status" value="1"/>
</dbReference>
<dbReference type="Pfam" id="PF01494">
    <property type="entry name" value="FAD_binding_3"/>
    <property type="match status" value="2"/>
</dbReference>
<name>A0A9P4IGL1_9PEZI</name>
<keyword evidence="2" id="KW-0285">Flavoprotein</keyword>
<keyword evidence="5" id="KW-0503">Monooxygenase</keyword>